<protein>
    <submittedName>
        <fullName evidence="5">AraC family transcriptional regulator</fullName>
    </submittedName>
</protein>
<sequence length="319" mass="36923">MRRMDADEQFFKSILGSIVDKGDAVVYNIAPNRGSGNMISYNPMEGIEIIYNDFTMYGSMKKGFELDKKCIEINYCLEGHMEAELVNNKYIYMTSGDIGIFGYNVDILNFSFSDKHCKGITVMLYLPEAINSLNSFLDTDEFREEDFFDFIFRSNTCLVSHGNEKLDNIFKAFYLIPVEYRKHFLKIKVAELILSLMSDAEDTTTEAVYFQKNYVDKIKKARRILVDNLDRKITLPELADMVGTNVTDLEKGFKGIYGNTVFNYMKKYRMQKAMELLTESQYTVLEISLLCGYANSSKFAKNFKETYGMTPLKYRNSRK</sequence>
<dbReference type="EMBL" id="JAHLQL010000006">
    <property type="protein sequence ID" value="MBU5593028.1"/>
    <property type="molecule type" value="Genomic_DNA"/>
</dbReference>
<keyword evidence="2" id="KW-0238">DNA-binding</keyword>
<reference evidence="5 6" key="1">
    <citation type="submission" date="2021-06" db="EMBL/GenBank/DDBJ databases">
        <authorList>
            <person name="Sun Q."/>
            <person name="Li D."/>
        </authorList>
    </citation>
    <scope>NUCLEOTIDE SEQUENCE [LARGE SCALE GENOMIC DNA]</scope>
    <source>
        <strain evidence="5 6">MSJ-4</strain>
    </source>
</reference>
<keyword evidence="1" id="KW-0805">Transcription regulation</keyword>
<dbReference type="InterPro" id="IPR018060">
    <property type="entry name" value="HTH_AraC"/>
</dbReference>
<feature type="domain" description="HTH araC/xylS-type" evidence="4">
    <location>
        <begin position="219"/>
        <end position="317"/>
    </location>
</feature>
<dbReference type="InterPro" id="IPR053142">
    <property type="entry name" value="PchR_regulatory_protein"/>
</dbReference>
<keyword evidence="3" id="KW-0804">Transcription</keyword>
<evidence type="ECO:0000313" key="5">
    <source>
        <dbReference type="EMBL" id="MBU5593028.1"/>
    </source>
</evidence>
<dbReference type="InterPro" id="IPR018062">
    <property type="entry name" value="HTH_AraC-typ_CS"/>
</dbReference>
<dbReference type="RefSeq" id="WP_216457718.1">
    <property type="nucleotide sequence ID" value="NZ_JAHLQL010000006.1"/>
</dbReference>
<gene>
    <name evidence="5" type="ORF">KQI89_14850</name>
</gene>
<name>A0ABS6F442_9CLOT</name>
<comment type="caution">
    <text evidence="5">The sequence shown here is derived from an EMBL/GenBank/DDBJ whole genome shotgun (WGS) entry which is preliminary data.</text>
</comment>
<dbReference type="PROSITE" id="PS00041">
    <property type="entry name" value="HTH_ARAC_FAMILY_1"/>
    <property type="match status" value="1"/>
</dbReference>
<organism evidence="5 6">
    <name type="scientific">Clostridium simiarum</name>
    <dbReference type="NCBI Taxonomy" id="2841506"/>
    <lineage>
        <taxon>Bacteria</taxon>
        <taxon>Bacillati</taxon>
        <taxon>Bacillota</taxon>
        <taxon>Clostridia</taxon>
        <taxon>Eubacteriales</taxon>
        <taxon>Clostridiaceae</taxon>
        <taxon>Clostridium</taxon>
    </lineage>
</organism>
<accession>A0ABS6F442</accession>
<dbReference type="PANTHER" id="PTHR47893:SF1">
    <property type="entry name" value="REGULATORY PROTEIN PCHR"/>
    <property type="match status" value="1"/>
</dbReference>
<evidence type="ECO:0000256" key="1">
    <source>
        <dbReference type="ARBA" id="ARBA00023015"/>
    </source>
</evidence>
<dbReference type="SMART" id="SM00342">
    <property type="entry name" value="HTH_ARAC"/>
    <property type="match status" value="1"/>
</dbReference>
<dbReference type="PROSITE" id="PS01124">
    <property type="entry name" value="HTH_ARAC_FAMILY_2"/>
    <property type="match status" value="1"/>
</dbReference>
<evidence type="ECO:0000256" key="2">
    <source>
        <dbReference type="ARBA" id="ARBA00023125"/>
    </source>
</evidence>
<dbReference type="PANTHER" id="PTHR47893">
    <property type="entry name" value="REGULATORY PROTEIN PCHR"/>
    <property type="match status" value="1"/>
</dbReference>
<dbReference type="Pfam" id="PF12833">
    <property type="entry name" value="HTH_18"/>
    <property type="match status" value="1"/>
</dbReference>
<evidence type="ECO:0000313" key="6">
    <source>
        <dbReference type="Proteomes" id="UP000736583"/>
    </source>
</evidence>
<proteinExistence type="predicted"/>
<evidence type="ECO:0000256" key="3">
    <source>
        <dbReference type="ARBA" id="ARBA00023163"/>
    </source>
</evidence>
<keyword evidence="6" id="KW-1185">Reference proteome</keyword>
<dbReference type="Proteomes" id="UP000736583">
    <property type="component" value="Unassembled WGS sequence"/>
</dbReference>
<evidence type="ECO:0000259" key="4">
    <source>
        <dbReference type="PROSITE" id="PS01124"/>
    </source>
</evidence>